<dbReference type="Proteomes" id="UP000035579">
    <property type="component" value="Chromosome"/>
</dbReference>
<evidence type="ECO:0000313" key="5">
    <source>
        <dbReference type="EMBL" id="AKJ01099.1"/>
    </source>
</evidence>
<protein>
    <submittedName>
        <fullName evidence="5">Kinesin light chain</fullName>
    </submittedName>
    <submittedName>
        <fullName evidence="6">Tetratricopeptide (TPR) repeat protein</fullName>
    </submittedName>
</protein>
<dbReference type="EMBL" id="QUMU01000014">
    <property type="protein sequence ID" value="REG24584.1"/>
    <property type="molecule type" value="Genomic_DNA"/>
</dbReference>
<dbReference type="KEGG" id="age:AA314_02725"/>
<feature type="repeat" description="TPR" evidence="3">
    <location>
        <begin position="1273"/>
        <end position="1306"/>
    </location>
</feature>
<sequence>MIDRLIRALEATRLDLTVEELADALWLARFLPEQAPAPTPASEASASGEEPAPRTEPAAPRTSAPEATGDAPAPMPPPAPLVLPGEQRASLQGVPLRVPAAPALPDPLGLGRALRPLHRRVHSRRAQVIDETASAEQIAETRVWLPVLRPEQVRWLDLALVVDTGTSMALWRQTVAELRDLLQFHGAFRNVRVWRLPTDSSEGELRLLAGLGTGEEPLVESVPDELIDPEGRRLVMVVSDCVSRRWHTGEVPKLLELWGRAGPVVVVQVLPEQYWGRTALRNGPDVLLRAPFRGAPNARLLEEEDSGSVQEAGEAAPVVPVVTLEQASLAAWANLVAGGSATVQGFELRPAQALSPVSAGPDSSPSAQERIERFLSTASLPARKLAGLLAAVPVSLSVMNLIRETLVPEARQEHLAEVFLGGLLREPPGQAASTDPEEKLYDFWPGVRERLLDSLPAGSARNVLLRVSDFIVDRLGQARDFRAFLVDSTKDVTPFVEQHRAFATIAAHVLQRLGGAYADLAQRLTTTLQALPAEEEKAETPQEPVAAPHPEDWAIVMGVDHYQALARLWTTESEADTFATWLVSQEGGGLPESQVLQLRSPTAAELEEQFRQMIQKLSGLRDDAPVGRRLYLFLSGHGAEPPGQGPVLFLADFSMGRAVHVDGPQWARWFLRSGLFQEVVLLMDCSRTRETELPEADRFPKLEDLLAPLPPSAGSFFFGFSTSPGEHAYAEAGQPPGLFMAALLEGLSGRAADNQGDITASSLQRFVTLRMAEHPSEEPQVPEFKWGHEPGKDFLLFRLTPPPSRVRIHFHRIYYGLTAKISGEGQILEIKASQSSKPFELRRGNYKIELPQIARSWPLEVSGPEASISIDWAPSGLWVLVAGSAESLHEQRPLAWICDALGETLARAGHGLFVGDQLGVDERILSSFAKTLMHTGLRYPEPLFQVTPVSSKTQSKYNKALQRADAVVLIGGSGSTYALFERARAAKKLVLPLRGTGGISDSIYKQVRSNALNSGQERIRRMLEALDEGIDSPAKAVTLARQVAESLQTLMNQTQFPSDADAASELNRRGNALLSQNRYVEAEQAFHEALAIEKSGHANRTAALSGLGNVLSIQKRYAEAERAFREALFIQQQIYGTLEHTNAVASLISLGNVLLSQEQYAEAERTFRDALAIQERLYRTRVNADMAISLHDLGLVLVLQDRYKGAERAFNEALAIQERVYGTREHANVAVSLHGLGIVLAFQGRAPLAERVFNEALAIQERVYGTREHAHVAASLSSLGNVLSSQDRYKEAEQAFREALAIQERVYGTRKHAHVAISLSGLGNVLSSRSRYEEAEHMFREALAIQEHVYGSRTHSNVAISLHGLGLVLASQDRYAEAEQAFREALAIQERVYGTHERANVAASLHRLSDVLFSQQKNAEATQLLRESNAIEKRIFGVRGGAHPHRILQSFAQLRPLESR</sequence>
<feature type="repeat" description="TPR" evidence="3">
    <location>
        <begin position="1063"/>
        <end position="1096"/>
    </location>
</feature>
<keyword evidence="1" id="KW-0677">Repeat</keyword>
<dbReference type="Gene3D" id="1.25.40.10">
    <property type="entry name" value="Tetratricopeptide repeat domain"/>
    <property type="match status" value="3"/>
</dbReference>
<organism evidence="5 7">
    <name type="scientific">Archangium gephyra</name>
    <dbReference type="NCBI Taxonomy" id="48"/>
    <lineage>
        <taxon>Bacteria</taxon>
        <taxon>Pseudomonadati</taxon>
        <taxon>Myxococcota</taxon>
        <taxon>Myxococcia</taxon>
        <taxon>Myxococcales</taxon>
        <taxon>Cystobacterineae</taxon>
        <taxon>Archangiaceae</taxon>
        <taxon>Archangium</taxon>
    </lineage>
</organism>
<dbReference type="InterPro" id="IPR011990">
    <property type="entry name" value="TPR-like_helical_dom_sf"/>
</dbReference>
<evidence type="ECO:0000313" key="8">
    <source>
        <dbReference type="Proteomes" id="UP000256345"/>
    </source>
</evidence>
<evidence type="ECO:0000313" key="6">
    <source>
        <dbReference type="EMBL" id="REG24584.1"/>
    </source>
</evidence>
<feature type="compositionally biased region" description="Low complexity" evidence="4">
    <location>
        <begin position="36"/>
        <end position="72"/>
    </location>
</feature>
<dbReference type="Gene3D" id="3.40.50.1460">
    <property type="match status" value="1"/>
</dbReference>
<dbReference type="InterPro" id="IPR047738">
    <property type="entry name" value="SAV_2336-like_N"/>
</dbReference>
<keyword evidence="8" id="KW-1185">Reference proteome</keyword>
<dbReference type="EMBL" id="CP011509">
    <property type="protein sequence ID" value="AKJ01099.1"/>
    <property type="molecule type" value="Genomic_DNA"/>
</dbReference>
<dbReference type="RefSeq" id="WP_053066357.1">
    <property type="nucleotide sequence ID" value="NZ_CP011509.1"/>
</dbReference>
<feature type="repeat" description="TPR" evidence="3">
    <location>
        <begin position="1359"/>
        <end position="1392"/>
    </location>
</feature>
<dbReference type="NCBIfam" id="NF041121">
    <property type="entry name" value="SAV_2336_NTERM"/>
    <property type="match status" value="1"/>
</dbReference>
<reference evidence="6 8" key="2">
    <citation type="submission" date="2018-08" db="EMBL/GenBank/DDBJ databases">
        <title>Genomic Encyclopedia of Archaeal and Bacterial Type Strains, Phase II (KMG-II): from individual species to whole genera.</title>
        <authorList>
            <person name="Goeker M."/>
        </authorList>
    </citation>
    <scope>NUCLEOTIDE SEQUENCE [LARGE SCALE GENOMIC DNA]</scope>
    <source>
        <strain evidence="6 8">DSM 2261</strain>
    </source>
</reference>
<evidence type="ECO:0000256" key="1">
    <source>
        <dbReference type="ARBA" id="ARBA00022737"/>
    </source>
</evidence>
<dbReference type="PANTHER" id="PTHR45641:SF19">
    <property type="entry name" value="NEPHROCYSTIN-3"/>
    <property type="match status" value="1"/>
</dbReference>
<dbReference type="SUPFAM" id="SSF48452">
    <property type="entry name" value="TPR-like"/>
    <property type="match status" value="1"/>
</dbReference>
<accession>A0AAC8Q4T5</accession>
<evidence type="ECO:0000313" key="7">
    <source>
        <dbReference type="Proteomes" id="UP000035579"/>
    </source>
</evidence>
<evidence type="ECO:0000256" key="2">
    <source>
        <dbReference type="ARBA" id="ARBA00022803"/>
    </source>
</evidence>
<keyword evidence="2 3" id="KW-0802">TPR repeat</keyword>
<evidence type="ECO:0000256" key="3">
    <source>
        <dbReference type="PROSITE-ProRule" id="PRU00339"/>
    </source>
</evidence>
<dbReference type="PROSITE" id="PS50005">
    <property type="entry name" value="TPR"/>
    <property type="match status" value="5"/>
</dbReference>
<feature type="region of interest" description="Disordered" evidence="4">
    <location>
        <begin position="36"/>
        <end position="84"/>
    </location>
</feature>
<feature type="repeat" description="TPR" evidence="3">
    <location>
        <begin position="1316"/>
        <end position="1349"/>
    </location>
</feature>
<dbReference type="InterPro" id="IPR029030">
    <property type="entry name" value="Caspase-like_dom_sf"/>
</dbReference>
<proteinExistence type="predicted"/>
<dbReference type="Proteomes" id="UP000256345">
    <property type="component" value="Unassembled WGS sequence"/>
</dbReference>
<feature type="repeat" description="TPR" evidence="3">
    <location>
        <begin position="1144"/>
        <end position="1177"/>
    </location>
</feature>
<dbReference type="SUPFAM" id="SSF52129">
    <property type="entry name" value="Caspase-like"/>
    <property type="match status" value="1"/>
</dbReference>
<dbReference type="InterPro" id="IPR019734">
    <property type="entry name" value="TPR_rpt"/>
</dbReference>
<dbReference type="Pfam" id="PF13424">
    <property type="entry name" value="TPR_12"/>
    <property type="match status" value="4"/>
</dbReference>
<dbReference type="PANTHER" id="PTHR45641">
    <property type="entry name" value="TETRATRICOPEPTIDE REPEAT PROTEIN (AFU_ORTHOLOGUE AFUA_6G03870)"/>
    <property type="match status" value="1"/>
</dbReference>
<reference evidence="5 7" key="1">
    <citation type="submission" date="2015-05" db="EMBL/GenBank/DDBJ databases">
        <title>Genome assembly of Archangium gephyra DSM 2261.</title>
        <authorList>
            <person name="Sharma G."/>
            <person name="Subramanian S."/>
        </authorList>
    </citation>
    <scope>NUCLEOTIDE SEQUENCE [LARGE SCALE GENOMIC DNA]</scope>
    <source>
        <strain evidence="5 7">DSM 2261</strain>
    </source>
</reference>
<dbReference type="SMART" id="SM00028">
    <property type="entry name" value="TPR"/>
    <property type="match status" value="8"/>
</dbReference>
<name>A0AAC8Q4T5_9BACT</name>
<gene>
    <name evidence="5" type="ORF">AA314_02725</name>
    <name evidence="6" type="ORF">ATI61_114192</name>
</gene>
<evidence type="ECO:0000256" key="4">
    <source>
        <dbReference type="SAM" id="MobiDB-lite"/>
    </source>
</evidence>